<sequence length="257" mass="28703">MASEEEAASSLLHFLFENTPTKPRSLNSSLALWPERSIRRVNNPMSSVRFCSESHLLLQELQRVENENPLGNNVNHQRATDTSDAEKKNAALFLRYQRGTREGQPRSSYRPFKSFLNETESLISKEATCSKSIVRIDNGRMGGYGYKESLLRFVEGLGPTANKLQEHRVPAKVSALLSRPVAMESFWLSRQVALFRKGDQPALSRPYETSVTPLGYCGQVMVGYSDSGKDVDRFTASVGTVQSPRGRCGYPMSMASK</sequence>
<evidence type="ECO:0000313" key="1">
    <source>
        <dbReference type="EMBL" id="KAF9594036.1"/>
    </source>
</evidence>
<dbReference type="EMBL" id="JADFTS010000008">
    <property type="protein sequence ID" value="KAF9594036.1"/>
    <property type="molecule type" value="Genomic_DNA"/>
</dbReference>
<gene>
    <name evidence="1" type="ORF">IFM89_026888</name>
</gene>
<name>A0A835H7F1_9MAGN</name>
<comment type="caution">
    <text evidence="1">The sequence shown here is derived from an EMBL/GenBank/DDBJ whole genome shotgun (WGS) entry which is preliminary data.</text>
</comment>
<dbReference type="OrthoDB" id="1752356at2759"/>
<proteinExistence type="predicted"/>
<dbReference type="Proteomes" id="UP000631114">
    <property type="component" value="Unassembled WGS sequence"/>
</dbReference>
<accession>A0A835H7F1</accession>
<reference evidence="1 2" key="1">
    <citation type="submission" date="2020-10" db="EMBL/GenBank/DDBJ databases">
        <title>The Coptis chinensis genome and diversification of protoberbering-type alkaloids.</title>
        <authorList>
            <person name="Wang B."/>
            <person name="Shu S."/>
            <person name="Song C."/>
            <person name="Liu Y."/>
        </authorList>
    </citation>
    <scope>NUCLEOTIDE SEQUENCE [LARGE SCALE GENOMIC DNA]</scope>
    <source>
        <strain evidence="1">HL-2020</strain>
        <tissue evidence="1">Leaf</tissue>
    </source>
</reference>
<protein>
    <submittedName>
        <fullName evidence="1">Uncharacterized protein</fullName>
    </submittedName>
</protein>
<keyword evidence="2" id="KW-1185">Reference proteome</keyword>
<organism evidence="1 2">
    <name type="scientific">Coptis chinensis</name>
    <dbReference type="NCBI Taxonomy" id="261450"/>
    <lineage>
        <taxon>Eukaryota</taxon>
        <taxon>Viridiplantae</taxon>
        <taxon>Streptophyta</taxon>
        <taxon>Embryophyta</taxon>
        <taxon>Tracheophyta</taxon>
        <taxon>Spermatophyta</taxon>
        <taxon>Magnoliopsida</taxon>
        <taxon>Ranunculales</taxon>
        <taxon>Ranunculaceae</taxon>
        <taxon>Coptidoideae</taxon>
        <taxon>Coptis</taxon>
    </lineage>
</organism>
<dbReference type="AlphaFoldDB" id="A0A835H7F1"/>
<evidence type="ECO:0000313" key="2">
    <source>
        <dbReference type="Proteomes" id="UP000631114"/>
    </source>
</evidence>